<evidence type="ECO:0000256" key="6">
    <source>
        <dbReference type="ARBA" id="ARBA00022827"/>
    </source>
</evidence>
<evidence type="ECO:0000256" key="8">
    <source>
        <dbReference type="PROSITE-ProRule" id="PRU00333"/>
    </source>
</evidence>
<feature type="binding site" evidence="8">
    <location>
        <position position="202"/>
    </location>
    <ligand>
        <name>Zn(2+)</name>
        <dbReference type="ChEBI" id="CHEBI:29105"/>
    </ligand>
</feature>
<feature type="binding site" evidence="8">
    <location>
        <position position="267"/>
    </location>
    <ligand>
        <name>Zn(2+)</name>
        <dbReference type="ChEBI" id="CHEBI:29105"/>
    </ligand>
</feature>
<evidence type="ECO:0000256" key="4">
    <source>
        <dbReference type="ARBA" id="ARBA00022630"/>
    </source>
</evidence>
<sequence length="615" mass="69179">MKSLQKELQEKILIADGAIGTLLYAHGVDQCFESYNVSKPEEVLQVHRSYIEAGADIIQTNTYGANYIKLSRFGLEEQVHQINVKAVQIAKQAARNNTFVLGTIGGIRGVQKLITSKKEITRSFKEQLFTLLLEGVDGILLETYYDLEELRTVLEIVRKETELPVITNVSMHEPGILENGTPLTDAFYQLEELGADVVGINCRLGPHHMIESLESVPLLDKAYLSAFPNASLPAYENGRLVYSEQTDYFKQCAIKFRNQGVRLIGGCCGTTPEHIKALKEGINGLDPVTRKEIKEENPLIITRDEPQQEDHNPTILDTVKERQTVIVELDAPKHLEIDEFIEGVKQLEKAGVDAITLADNSLATPRISNFAMAMKMKELNLNVKPLIHLTCRDRNLIGLQAHLMGLHTLDFHDILAITGDPTRIGGFPGASSVFDVTSFELIRLIKQCNQGLSFSGASLRRKTNFQVAAAFNPNVANLEKAVKRMEKKIEHGADYFLTQPIFNHEQIIALYRETKHLNTPIFIGIMPLVSHKNAEFLHHEVPGMKLSDEVRARMQAHSNRNDAIQEGIQIAKELIDTAINYFNGIYLITPFMHYQITTKLTKYIIKVNNERKILH</sequence>
<dbReference type="GO" id="GO:0035999">
    <property type="term" value="P:tetrahydrofolate interconversion"/>
    <property type="evidence" value="ECO:0007669"/>
    <property type="project" value="UniProtKB-UniPathway"/>
</dbReference>
<dbReference type="Pfam" id="PF02219">
    <property type="entry name" value="MTHFR"/>
    <property type="match status" value="1"/>
</dbReference>
<keyword evidence="6" id="KW-0274">FAD</keyword>
<evidence type="ECO:0000256" key="2">
    <source>
        <dbReference type="ARBA" id="ARBA00004777"/>
    </source>
</evidence>
<name>A0A1H9SZQ7_9BACI</name>
<dbReference type="FunFam" id="3.20.20.220:FF:000007">
    <property type="entry name" value="Bifunctional homocysteine S-methyltransferase/methylenetetrahydrofolate reductase"/>
    <property type="match status" value="1"/>
</dbReference>
<keyword evidence="8" id="KW-0479">Metal-binding</keyword>
<keyword evidence="5 8" id="KW-0808">Transferase</keyword>
<keyword evidence="11" id="KW-1185">Reference proteome</keyword>
<reference evidence="10 11" key="1">
    <citation type="submission" date="2016-10" db="EMBL/GenBank/DDBJ databases">
        <authorList>
            <person name="de Groot N.N."/>
        </authorList>
    </citation>
    <scope>NUCLEOTIDE SEQUENCE [LARGE SCALE GENOMIC DNA]</scope>
    <source>
        <strain evidence="10 11">CGMCC 1.7727</strain>
    </source>
</reference>
<keyword evidence="3 8" id="KW-0489">Methyltransferase</keyword>
<dbReference type="InterPro" id="IPR029041">
    <property type="entry name" value="FAD-linked_oxidoreductase-like"/>
</dbReference>
<dbReference type="Proteomes" id="UP000199687">
    <property type="component" value="Unassembled WGS sequence"/>
</dbReference>
<dbReference type="GO" id="GO:0046872">
    <property type="term" value="F:metal ion binding"/>
    <property type="evidence" value="ECO:0007669"/>
    <property type="project" value="UniProtKB-KW"/>
</dbReference>
<evidence type="ECO:0000256" key="7">
    <source>
        <dbReference type="ARBA" id="ARBA00023002"/>
    </source>
</evidence>
<dbReference type="Gene3D" id="3.20.20.330">
    <property type="entry name" value="Homocysteine-binding-like domain"/>
    <property type="match status" value="1"/>
</dbReference>
<dbReference type="CDD" id="cd00537">
    <property type="entry name" value="MTHFR"/>
    <property type="match status" value="1"/>
</dbReference>
<dbReference type="PROSITE" id="PS50970">
    <property type="entry name" value="HCY"/>
    <property type="match status" value="1"/>
</dbReference>
<dbReference type="GO" id="GO:0008168">
    <property type="term" value="F:methyltransferase activity"/>
    <property type="evidence" value="ECO:0007669"/>
    <property type="project" value="UniProtKB-UniRule"/>
</dbReference>
<comment type="cofactor">
    <cofactor evidence="8">
        <name>Zn(2+)</name>
        <dbReference type="ChEBI" id="CHEBI:29105"/>
    </cofactor>
</comment>
<dbReference type="STRING" id="531814.SAMN04487944_11287"/>
<evidence type="ECO:0000313" key="10">
    <source>
        <dbReference type="EMBL" id="SER90346.1"/>
    </source>
</evidence>
<feature type="domain" description="Hcy-binding" evidence="9">
    <location>
        <begin position="1"/>
        <end position="282"/>
    </location>
</feature>
<accession>A0A1H9SZQ7</accession>
<evidence type="ECO:0000256" key="5">
    <source>
        <dbReference type="ARBA" id="ARBA00022679"/>
    </source>
</evidence>
<proteinExistence type="predicted"/>
<dbReference type="GO" id="GO:0004489">
    <property type="term" value="F:methylenetetrahydrofolate reductase [NAD(P)H] activity"/>
    <property type="evidence" value="ECO:0007669"/>
    <property type="project" value="InterPro"/>
</dbReference>
<dbReference type="PANTHER" id="PTHR11103">
    <property type="entry name" value="SLR1189 PROTEIN"/>
    <property type="match status" value="1"/>
</dbReference>
<dbReference type="NCBIfam" id="NF006396">
    <property type="entry name" value="PRK08645.1"/>
    <property type="match status" value="1"/>
</dbReference>
<dbReference type="UniPathway" id="UPA00193"/>
<dbReference type="InterPro" id="IPR036589">
    <property type="entry name" value="HCY_dom_sf"/>
</dbReference>
<feature type="binding site" evidence="8">
    <location>
        <position position="268"/>
    </location>
    <ligand>
        <name>Zn(2+)</name>
        <dbReference type="ChEBI" id="CHEBI:29105"/>
    </ligand>
</feature>
<comment type="pathway">
    <text evidence="2">One-carbon metabolism; tetrahydrofolate interconversion.</text>
</comment>
<gene>
    <name evidence="10" type="ORF">SAMN04487944_11287</name>
</gene>
<dbReference type="GO" id="GO:0032259">
    <property type="term" value="P:methylation"/>
    <property type="evidence" value="ECO:0007669"/>
    <property type="project" value="UniProtKB-KW"/>
</dbReference>
<dbReference type="OrthoDB" id="9803687at2"/>
<comment type="cofactor">
    <cofactor evidence="1">
        <name>FAD</name>
        <dbReference type="ChEBI" id="CHEBI:57692"/>
    </cofactor>
</comment>
<keyword evidence="7" id="KW-0560">Oxidoreductase</keyword>
<dbReference type="PANTHER" id="PTHR11103:SF18">
    <property type="entry name" value="SLR1189 PROTEIN"/>
    <property type="match status" value="1"/>
</dbReference>
<organism evidence="10 11">
    <name type="scientific">Gracilibacillus ureilyticus</name>
    <dbReference type="NCBI Taxonomy" id="531814"/>
    <lineage>
        <taxon>Bacteria</taxon>
        <taxon>Bacillati</taxon>
        <taxon>Bacillota</taxon>
        <taxon>Bacilli</taxon>
        <taxon>Bacillales</taxon>
        <taxon>Bacillaceae</taxon>
        <taxon>Gracilibacillus</taxon>
    </lineage>
</organism>
<dbReference type="InterPro" id="IPR003171">
    <property type="entry name" value="Mehydrof_redctse-like"/>
</dbReference>
<dbReference type="SUPFAM" id="SSF82282">
    <property type="entry name" value="Homocysteine S-methyltransferase"/>
    <property type="match status" value="1"/>
</dbReference>
<dbReference type="Pfam" id="PF02574">
    <property type="entry name" value="S-methyl_trans"/>
    <property type="match status" value="1"/>
</dbReference>
<dbReference type="RefSeq" id="WP_089741572.1">
    <property type="nucleotide sequence ID" value="NZ_FOGL01000012.1"/>
</dbReference>
<keyword evidence="4" id="KW-0285">Flavoprotein</keyword>
<dbReference type="EMBL" id="FOGL01000012">
    <property type="protein sequence ID" value="SER90346.1"/>
    <property type="molecule type" value="Genomic_DNA"/>
</dbReference>
<dbReference type="GO" id="GO:0006555">
    <property type="term" value="P:methionine metabolic process"/>
    <property type="evidence" value="ECO:0007669"/>
    <property type="project" value="InterPro"/>
</dbReference>
<dbReference type="Gene3D" id="3.20.20.220">
    <property type="match status" value="1"/>
</dbReference>
<dbReference type="AlphaFoldDB" id="A0A1H9SZQ7"/>
<dbReference type="InterPro" id="IPR003726">
    <property type="entry name" value="HCY_dom"/>
</dbReference>
<protein>
    <submittedName>
        <fullName evidence="10">Homocysteine S-methyltransferase</fullName>
    </submittedName>
</protein>
<dbReference type="SUPFAM" id="SSF51730">
    <property type="entry name" value="FAD-linked oxidoreductase"/>
    <property type="match status" value="1"/>
</dbReference>
<evidence type="ECO:0000259" key="9">
    <source>
        <dbReference type="PROSITE" id="PS50970"/>
    </source>
</evidence>
<evidence type="ECO:0000313" key="11">
    <source>
        <dbReference type="Proteomes" id="UP000199687"/>
    </source>
</evidence>
<evidence type="ECO:0000256" key="1">
    <source>
        <dbReference type="ARBA" id="ARBA00001974"/>
    </source>
</evidence>
<keyword evidence="8" id="KW-0862">Zinc</keyword>
<evidence type="ECO:0000256" key="3">
    <source>
        <dbReference type="ARBA" id="ARBA00022603"/>
    </source>
</evidence>